<evidence type="ECO:0000313" key="4">
    <source>
        <dbReference type="Proteomes" id="UP000472277"/>
    </source>
</evidence>
<dbReference type="Ensembl" id="ENSSTUT00000079758.1">
    <property type="protein sequence ID" value="ENSSTUP00000075012.1"/>
    <property type="gene ID" value="ENSSTUG00000032942.1"/>
</dbReference>
<feature type="region of interest" description="Disordered" evidence="2">
    <location>
        <begin position="1"/>
        <end position="46"/>
    </location>
</feature>
<protein>
    <submittedName>
        <fullName evidence="3">Progesterone immunomodulatory binding factor 1</fullName>
    </submittedName>
</protein>
<dbReference type="Proteomes" id="UP000472277">
    <property type="component" value="Unassembled WGS sequence"/>
</dbReference>
<dbReference type="OMA" id="HEMDQIR"/>
<name>A0A674BUU1_SALTR</name>
<reference evidence="3" key="2">
    <citation type="submission" date="2025-09" db="UniProtKB">
        <authorList>
            <consortium name="Ensembl"/>
        </authorList>
    </citation>
    <scope>IDENTIFICATION</scope>
</reference>
<sequence>MPPKKQKNPSVNISSSLEESEELSLETTVPTEDISSSDERDRTGTQKVTRQLIERKELLHNLQLLKIEMSQKNLIIDNMKVDHLTKTEELEERLNVALYQKQVLALRLDSQLQLSQDESRKQQALRKQEMDVILLRQKQLEETNRQLCDKAGDLRRSFRDLELTEDKYKELRDIPEERLSITEYVAVCFYEVVSPLKAQLSELHVKRNSLTDDLETHRTQINALMKSYEEERRARSELEIRNQRLTLELADTKRLIQEGDFKRDNYSNIKRERDAFECEVRELRKRLEPLEMTHEVQTRERNELSREVSTLQQSVTLLQKDKEYVHRQNMELNVRCAHQEDRLERLHTQLDDAQRAREELYHKYIASRSVPLPNPSGSVPLPDPSRSVPLPNPSGSVPLPNPSGSVPLPNPSGSVPLPNLSGSVPLPDPSRSVPLPNPSGSVPLPNSSGSVPLPNPSGSVP</sequence>
<dbReference type="InParanoid" id="A0A674BUU1"/>
<reference evidence="3" key="1">
    <citation type="submission" date="2025-08" db="UniProtKB">
        <authorList>
            <consortium name="Ensembl"/>
        </authorList>
    </citation>
    <scope>IDENTIFICATION</scope>
</reference>
<dbReference type="InterPro" id="IPR026205">
    <property type="entry name" value="PIBF1"/>
</dbReference>
<dbReference type="GO" id="GO:0005815">
    <property type="term" value="C:microtubule organizing center"/>
    <property type="evidence" value="ECO:0007669"/>
    <property type="project" value="TreeGrafter"/>
</dbReference>
<dbReference type="AlphaFoldDB" id="A0A674BUU1"/>
<dbReference type="GO" id="GO:0060271">
    <property type="term" value="P:cilium assembly"/>
    <property type="evidence" value="ECO:0007669"/>
    <property type="project" value="TreeGrafter"/>
</dbReference>
<evidence type="ECO:0000313" key="3">
    <source>
        <dbReference type="Ensembl" id="ENSSTUP00000075012.1"/>
    </source>
</evidence>
<keyword evidence="1" id="KW-0175">Coiled coil</keyword>
<dbReference type="GeneTree" id="ENSGT00390000015293"/>
<proteinExistence type="predicted"/>
<evidence type="ECO:0000256" key="2">
    <source>
        <dbReference type="SAM" id="MobiDB-lite"/>
    </source>
</evidence>
<accession>A0A674BUU1</accession>
<feature type="region of interest" description="Disordered" evidence="2">
    <location>
        <begin position="368"/>
        <end position="461"/>
    </location>
</feature>
<gene>
    <name evidence="3" type="primary">PIBF1</name>
    <name evidence="3" type="synonym">LOC115181146</name>
</gene>
<organism evidence="3 4">
    <name type="scientific">Salmo trutta</name>
    <name type="common">Brown trout</name>
    <dbReference type="NCBI Taxonomy" id="8032"/>
    <lineage>
        <taxon>Eukaryota</taxon>
        <taxon>Metazoa</taxon>
        <taxon>Chordata</taxon>
        <taxon>Craniata</taxon>
        <taxon>Vertebrata</taxon>
        <taxon>Euteleostomi</taxon>
        <taxon>Actinopterygii</taxon>
        <taxon>Neopterygii</taxon>
        <taxon>Teleostei</taxon>
        <taxon>Protacanthopterygii</taxon>
        <taxon>Salmoniformes</taxon>
        <taxon>Salmonidae</taxon>
        <taxon>Salmoninae</taxon>
        <taxon>Salmo</taxon>
    </lineage>
</organism>
<evidence type="ECO:0000256" key="1">
    <source>
        <dbReference type="SAM" id="Coils"/>
    </source>
</evidence>
<feature type="compositionally biased region" description="Polar residues" evidence="2">
    <location>
        <begin position="438"/>
        <end position="461"/>
    </location>
</feature>
<dbReference type="PANTHER" id="PTHR18950">
    <property type="entry name" value="PROGESTERONE-INDUCED BLOCKING FACTOR 1"/>
    <property type="match status" value="1"/>
</dbReference>
<dbReference type="PANTHER" id="PTHR18950:SF0">
    <property type="entry name" value="PROGESTERONE IMMUNOMODULATORY BINDING FACTOR 1"/>
    <property type="match status" value="1"/>
</dbReference>
<feature type="coiled-coil region" evidence="1">
    <location>
        <begin position="214"/>
        <end position="363"/>
    </location>
</feature>
<keyword evidence="4" id="KW-1185">Reference proteome</keyword>